<protein>
    <recommendedName>
        <fullName evidence="6">Ig-like domain-containing protein</fullName>
    </recommendedName>
</protein>
<accession>A0AAW0VZ95</accession>
<dbReference type="InterPro" id="IPR003598">
    <property type="entry name" value="Ig_sub2"/>
</dbReference>
<dbReference type="PROSITE" id="PS50835">
    <property type="entry name" value="IG_LIKE"/>
    <property type="match status" value="2"/>
</dbReference>
<evidence type="ECO:0000313" key="7">
    <source>
        <dbReference type="EMBL" id="KAK8721514.1"/>
    </source>
</evidence>
<dbReference type="GO" id="GO:0043005">
    <property type="term" value="C:neuron projection"/>
    <property type="evidence" value="ECO:0007669"/>
    <property type="project" value="TreeGrafter"/>
</dbReference>
<feature type="non-terminal residue" evidence="7">
    <location>
        <position position="1"/>
    </location>
</feature>
<reference evidence="7 8" key="1">
    <citation type="journal article" date="2024" name="BMC Genomics">
        <title>Genome assembly of redclaw crayfish (Cherax quadricarinatus) provides insights into its immune adaptation and hypoxia tolerance.</title>
        <authorList>
            <person name="Liu Z."/>
            <person name="Zheng J."/>
            <person name="Li H."/>
            <person name="Fang K."/>
            <person name="Wang S."/>
            <person name="He J."/>
            <person name="Zhou D."/>
            <person name="Weng S."/>
            <person name="Chi M."/>
            <person name="Gu Z."/>
            <person name="He J."/>
            <person name="Li F."/>
            <person name="Wang M."/>
        </authorList>
    </citation>
    <scope>NUCLEOTIDE SEQUENCE [LARGE SCALE GENOMIC DNA]</scope>
    <source>
        <strain evidence="7">ZL_2023a</strain>
    </source>
</reference>
<evidence type="ECO:0000256" key="4">
    <source>
        <dbReference type="ARBA" id="ARBA00023319"/>
    </source>
</evidence>
<evidence type="ECO:0000256" key="1">
    <source>
        <dbReference type="ARBA" id="ARBA00022729"/>
    </source>
</evidence>
<dbReference type="SUPFAM" id="SSF48726">
    <property type="entry name" value="Immunoglobulin"/>
    <property type="match status" value="3"/>
</dbReference>
<dbReference type="SMART" id="SM00406">
    <property type="entry name" value="IGv"/>
    <property type="match status" value="2"/>
</dbReference>
<evidence type="ECO:0000256" key="2">
    <source>
        <dbReference type="ARBA" id="ARBA00022737"/>
    </source>
</evidence>
<evidence type="ECO:0000259" key="6">
    <source>
        <dbReference type="PROSITE" id="PS50835"/>
    </source>
</evidence>
<feature type="signal peptide" evidence="5">
    <location>
        <begin position="1"/>
        <end position="28"/>
    </location>
</feature>
<sequence>CDRCSLVVWRQVWVMLVWLLLLPKLTLADEDCHPWLSTTQQNLTVATGRQARLTCVVDNLRHYKVAWTHYGPRGRAVLTVDTQVITKNQRVSLVKEQGGTTWSLVITNITTSDGGLYLCQLNTVPPHRLYFHLHVVASPVIVRPPDDAEAVEGQDVVLECEATGDPVPTLTWRRDTPVPISLNQSQDAPEIVGGVGVVWAEVTGCAALVCEFRGWPRPTVAWTRDRRLIESSLDQWDMDGTGRSSLVFKSITTEDFGLYTCTVSNLLGSRSTLLTLLEVTTTTSSTTITTTTTTTTTTTST</sequence>
<feature type="non-terminal residue" evidence="7">
    <location>
        <position position="301"/>
    </location>
</feature>
<dbReference type="PANTHER" id="PTHR12231:SF253">
    <property type="entry name" value="DPR-INTERACTING PROTEIN ETA, ISOFORM B-RELATED"/>
    <property type="match status" value="1"/>
</dbReference>
<dbReference type="InterPro" id="IPR036179">
    <property type="entry name" value="Ig-like_dom_sf"/>
</dbReference>
<dbReference type="InterPro" id="IPR013106">
    <property type="entry name" value="Ig_V-set"/>
</dbReference>
<dbReference type="SMART" id="SM00409">
    <property type="entry name" value="IG"/>
    <property type="match status" value="2"/>
</dbReference>
<evidence type="ECO:0000256" key="3">
    <source>
        <dbReference type="ARBA" id="ARBA00023157"/>
    </source>
</evidence>
<dbReference type="InterPro" id="IPR007110">
    <property type="entry name" value="Ig-like_dom"/>
</dbReference>
<keyword evidence="4" id="KW-0393">Immunoglobulin domain</keyword>
<dbReference type="InterPro" id="IPR013783">
    <property type="entry name" value="Ig-like_fold"/>
</dbReference>
<dbReference type="Proteomes" id="UP001445076">
    <property type="component" value="Unassembled WGS sequence"/>
</dbReference>
<gene>
    <name evidence="7" type="ORF">OTU49_012757</name>
</gene>
<keyword evidence="8" id="KW-1185">Reference proteome</keyword>
<evidence type="ECO:0000256" key="5">
    <source>
        <dbReference type="SAM" id="SignalP"/>
    </source>
</evidence>
<dbReference type="InterPro" id="IPR003599">
    <property type="entry name" value="Ig_sub"/>
</dbReference>
<feature type="domain" description="Ig-like" evidence="6">
    <location>
        <begin position="139"/>
        <end position="280"/>
    </location>
</feature>
<dbReference type="Pfam" id="PF07686">
    <property type="entry name" value="V-set"/>
    <property type="match status" value="1"/>
</dbReference>
<organism evidence="7 8">
    <name type="scientific">Cherax quadricarinatus</name>
    <name type="common">Australian red claw crayfish</name>
    <dbReference type="NCBI Taxonomy" id="27406"/>
    <lineage>
        <taxon>Eukaryota</taxon>
        <taxon>Metazoa</taxon>
        <taxon>Ecdysozoa</taxon>
        <taxon>Arthropoda</taxon>
        <taxon>Crustacea</taxon>
        <taxon>Multicrustacea</taxon>
        <taxon>Malacostraca</taxon>
        <taxon>Eumalacostraca</taxon>
        <taxon>Eucarida</taxon>
        <taxon>Decapoda</taxon>
        <taxon>Pleocyemata</taxon>
        <taxon>Astacidea</taxon>
        <taxon>Parastacoidea</taxon>
        <taxon>Parastacidae</taxon>
        <taxon>Cherax</taxon>
    </lineage>
</organism>
<keyword evidence="3" id="KW-1015">Disulfide bond</keyword>
<comment type="caution">
    <text evidence="7">The sequence shown here is derived from an EMBL/GenBank/DDBJ whole genome shotgun (WGS) entry which is preliminary data.</text>
</comment>
<dbReference type="Pfam" id="PF13927">
    <property type="entry name" value="Ig_3"/>
    <property type="match status" value="2"/>
</dbReference>
<feature type="domain" description="Ig-like" evidence="6">
    <location>
        <begin position="34"/>
        <end position="122"/>
    </location>
</feature>
<proteinExistence type="predicted"/>
<feature type="chain" id="PRO_5043855709" description="Ig-like domain-containing protein" evidence="5">
    <location>
        <begin position="29"/>
        <end position="301"/>
    </location>
</feature>
<evidence type="ECO:0000313" key="8">
    <source>
        <dbReference type="Proteomes" id="UP001445076"/>
    </source>
</evidence>
<dbReference type="PANTHER" id="PTHR12231">
    <property type="entry name" value="CTX-RELATED TYPE I TRANSMEMBRANE PROTEIN"/>
    <property type="match status" value="1"/>
</dbReference>
<name>A0AAW0VZ95_CHEQU</name>
<dbReference type="CDD" id="cd00096">
    <property type="entry name" value="Ig"/>
    <property type="match status" value="1"/>
</dbReference>
<dbReference type="AlphaFoldDB" id="A0AAW0VZ95"/>
<keyword evidence="1 5" id="KW-0732">Signal</keyword>
<dbReference type="EMBL" id="JARKIK010000100">
    <property type="protein sequence ID" value="KAK8721514.1"/>
    <property type="molecule type" value="Genomic_DNA"/>
</dbReference>
<dbReference type="InterPro" id="IPR051170">
    <property type="entry name" value="Neural/epithelial_adhesion"/>
</dbReference>
<keyword evidence="2" id="KW-0677">Repeat</keyword>
<dbReference type="SMART" id="SM00408">
    <property type="entry name" value="IGc2"/>
    <property type="match status" value="2"/>
</dbReference>
<dbReference type="Gene3D" id="2.60.40.10">
    <property type="entry name" value="Immunoglobulins"/>
    <property type="match status" value="3"/>
</dbReference>